<dbReference type="RefSeq" id="WP_337313733.1">
    <property type="nucleotide sequence ID" value="NZ_JAEKNS010000145.1"/>
</dbReference>
<accession>A0A2W5ZBY3</accession>
<evidence type="ECO:0000313" key="4">
    <source>
        <dbReference type="Proteomes" id="UP000606991"/>
    </source>
</evidence>
<dbReference type="Gene3D" id="3.40.50.2000">
    <property type="entry name" value="Glycogen Phosphorylase B"/>
    <property type="match status" value="1"/>
</dbReference>
<dbReference type="EMBL" id="QHBU01000153">
    <property type="protein sequence ID" value="PZR80405.1"/>
    <property type="molecule type" value="Genomic_DNA"/>
</dbReference>
<accession>A0A934JW59</accession>
<dbReference type="Gene3D" id="3.40.50.11190">
    <property type="match status" value="1"/>
</dbReference>
<dbReference type="Proteomes" id="UP000606991">
    <property type="component" value="Unassembled WGS sequence"/>
</dbReference>
<dbReference type="AlphaFoldDB" id="A0A2W5ZBY3"/>
<proteinExistence type="predicted"/>
<comment type="caution">
    <text evidence="2">The sequence shown here is derived from an EMBL/GenBank/DDBJ whole genome shotgun (WGS) entry which is preliminary data.</text>
</comment>
<evidence type="ECO:0008006" key="5">
    <source>
        <dbReference type="Google" id="ProtNLM"/>
    </source>
</evidence>
<evidence type="ECO:0000313" key="2">
    <source>
        <dbReference type="EMBL" id="PZR80405.1"/>
    </source>
</evidence>
<name>A0A2W5ZBY3_9BACT</name>
<sequence length="335" mass="33207">MGGSTPGGAVTTSALLVPDCGSGVGLGHLERMLALADALRPDVTAMLVVPAGDDTVRRRVTDRGHATLEQAGAAATRALSAAAGSGTDVVVLDGYVFDVAIQQRLREIAPLIVVDDLGLPSACDLAVNPAPGGEAKHPDGADSFLGGAPFALISAAIVEARDSVPQQGRGRRSVVVSTGAADASGLCALVVAGVLSGDAGAEVVAVVGPDMRRDDLGDDPRLTALVGPSTLAGALASATLFAGAAGTSAVQAACVGIPAVITATVANQMDQAAALADAGCAVLAPPHRITAECLRLLDDATTCAEMSTRGRLLVDGHGAVRVAGAVRRLIRARAA</sequence>
<evidence type="ECO:0000313" key="3">
    <source>
        <dbReference type="Proteomes" id="UP000248724"/>
    </source>
</evidence>
<reference evidence="2 3" key="1">
    <citation type="journal article" date="2017" name="Nature">
        <title>Atmospheric trace gases support primary production in Antarctic desert surface soil.</title>
        <authorList>
            <person name="Ji M."/>
            <person name="Greening C."/>
            <person name="Vanwonterghem I."/>
            <person name="Carere C.R."/>
            <person name="Bay S.K."/>
            <person name="Steen J.A."/>
            <person name="Montgomery K."/>
            <person name="Lines T."/>
            <person name="Beardall J."/>
            <person name="van Dorst J."/>
            <person name="Snape I."/>
            <person name="Stott M.B."/>
            <person name="Hugenholtz P."/>
            <person name="Ferrari B.C."/>
        </authorList>
    </citation>
    <scope>NUCLEOTIDE SEQUENCE [LARGE SCALE GENOMIC DNA]</scope>
    <source>
        <strain evidence="2">RRmetagenome_bin12</strain>
    </source>
</reference>
<dbReference type="Proteomes" id="UP000248724">
    <property type="component" value="Unassembled WGS sequence"/>
</dbReference>
<evidence type="ECO:0000313" key="1">
    <source>
        <dbReference type="EMBL" id="MBJ7596052.1"/>
    </source>
</evidence>
<organism evidence="2 3">
    <name type="scientific">Candidatus Aeolococcus gillhamiae</name>
    <dbReference type="NCBI Taxonomy" id="3127015"/>
    <lineage>
        <taxon>Bacteria</taxon>
        <taxon>Bacillati</taxon>
        <taxon>Candidatus Dormiibacterota</taxon>
        <taxon>Candidatus Dormibacteria</taxon>
        <taxon>Candidatus Aeolococcales</taxon>
        <taxon>Candidatus Aeolococcaceae</taxon>
        <taxon>Candidatus Aeolococcus</taxon>
    </lineage>
</organism>
<protein>
    <recommendedName>
        <fullName evidence="5">Spore coat protein</fullName>
    </recommendedName>
</protein>
<dbReference type="EMBL" id="JAEKNS010000145">
    <property type="protein sequence ID" value="MBJ7596052.1"/>
    <property type="molecule type" value="Genomic_DNA"/>
</dbReference>
<dbReference type="SUPFAM" id="SSF53756">
    <property type="entry name" value="UDP-Glycosyltransferase/glycogen phosphorylase"/>
    <property type="match status" value="1"/>
</dbReference>
<reference evidence="1 4" key="3">
    <citation type="submission" date="2020-10" db="EMBL/GenBank/DDBJ databases">
        <title>Ca. Dormibacterota MAGs.</title>
        <authorList>
            <person name="Montgomery K."/>
        </authorList>
    </citation>
    <scope>NUCLEOTIDE SEQUENCE [LARGE SCALE GENOMIC DNA]</scope>
    <source>
        <strain evidence="1">SC8812_S17_18</strain>
    </source>
</reference>
<gene>
    <name evidence="2" type="ORF">DLM65_08205</name>
    <name evidence="1" type="ORF">JF886_14570</name>
</gene>
<reference evidence="2" key="2">
    <citation type="submission" date="2018-05" db="EMBL/GenBank/DDBJ databases">
        <authorList>
            <person name="Ferrari B."/>
        </authorList>
    </citation>
    <scope>NUCLEOTIDE SEQUENCE</scope>
    <source>
        <strain evidence="2">RRmetagenome_bin12</strain>
    </source>
</reference>